<dbReference type="RefSeq" id="WP_075665111.1">
    <property type="nucleotide sequence ID" value="NZ_LBFC01000002.1"/>
</dbReference>
<evidence type="ECO:0000256" key="1">
    <source>
        <dbReference type="ARBA" id="ARBA00000142"/>
    </source>
</evidence>
<accession>A0ABX3IJN7</accession>
<evidence type="ECO:0000256" key="5">
    <source>
        <dbReference type="ARBA" id="ARBA00022691"/>
    </source>
</evidence>
<feature type="binding site" evidence="7">
    <location>
        <begin position="177"/>
        <end position="180"/>
    </location>
    <ligand>
        <name>substrate</name>
    </ligand>
</feature>
<dbReference type="PANTHER" id="PTHR23417:SF14">
    <property type="entry name" value="PENTACOTRIPEPTIDE-REPEAT REGION OF PRORP DOMAIN-CONTAINING PROTEIN"/>
    <property type="match status" value="1"/>
</dbReference>
<dbReference type="HAMAP" id="MF_01057">
    <property type="entry name" value="tRNA_methyltr_TrmB"/>
    <property type="match status" value="1"/>
</dbReference>
<feature type="binding site" evidence="7">
    <location>
        <position position="144"/>
    </location>
    <ligand>
        <name>substrate</name>
    </ligand>
</feature>
<organism evidence="8 9">
    <name type="scientific">Thermosipho affectus</name>
    <dbReference type="NCBI Taxonomy" id="660294"/>
    <lineage>
        <taxon>Bacteria</taxon>
        <taxon>Thermotogati</taxon>
        <taxon>Thermotogota</taxon>
        <taxon>Thermotogae</taxon>
        <taxon>Thermotogales</taxon>
        <taxon>Fervidobacteriaceae</taxon>
        <taxon>Thermosipho</taxon>
    </lineage>
</organism>
<name>A0ABX3IJN7_9BACT</name>
<dbReference type="Pfam" id="PF02390">
    <property type="entry name" value="Methyltransf_4"/>
    <property type="match status" value="1"/>
</dbReference>
<feature type="binding site" evidence="7">
    <location>
        <position position="33"/>
    </location>
    <ligand>
        <name>S-adenosyl-L-methionine</name>
        <dbReference type="ChEBI" id="CHEBI:59789"/>
    </ligand>
</feature>
<feature type="binding site" evidence="7">
    <location>
        <position position="58"/>
    </location>
    <ligand>
        <name>S-adenosyl-L-methionine</name>
        <dbReference type="ChEBI" id="CHEBI:59789"/>
    </ligand>
</feature>
<dbReference type="InterPro" id="IPR055361">
    <property type="entry name" value="tRNA_methyltr_TrmB_bact"/>
</dbReference>
<evidence type="ECO:0000256" key="7">
    <source>
        <dbReference type="HAMAP-Rule" id="MF_01057"/>
    </source>
</evidence>
<keyword evidence="4 7" id="KW-0808">Transferase</keyword>
<comment type="similarity">
    <text evidence="7">Belongs to the class I-like SAM-binding methyltransferase superfamily. TrmB family.</text>
</comment>
<dbReference type="Proteomes" id="UP000242616">
    <property type="component" value="Unassembled WGS sequence"/>
</dbReference>
<evidence type="ECO:0000256" key="4">
    <source>
        <dbReference type="ARBA" id="ARBA00022679"/>
    </source>
</evidence>
<protein>
    <recommendedName>
        <fullName evidence="7">tRNA (guanine-N(7)-)-methyltransferase</fullName>
        <ecNumber evidence="7">2.1.1.33</ecNumber>
    </recommendedName>
    <alternativeName>
        <fullName evidence="7">tRNA (guanine(46)-N(7))-methyltransferase</fullName>
    </alternativeName>
    <alternativeName>
        <fullName evidence="7">tRNA(m7G46)-methyltransferase</fullName>
    </alternativeName>
</protein>
<comment type="caution">
    <text evidence="8">The sequence shown here is derived from an EMBL/GenBank/DDBJ whole genome shotgun (WGS) entry which is preliminary data.</text>
</comment>
<evidence type="ECO:0000313" key="8">
    <source>
        <dbReference type="EMBL" id="ONN28037.1"/>
    </source>
</evidence>
<feature type="binding site" evidence="7">
    <location>
        <position position="112"/>
    </location>
    <ligand>
        <name>substrate</name>
    </ligand>
</feature>
<gene>
    <name evidence="7" type="primary">trmB</name>
    <name evidence="8" type="ORF">XJ44_00375</name>
</gene>
<feature type="binding site" evidence="7">
    <location>
        <position position="85"/>
    </location>
    <ligand>
        <name>S-adenosyl-L-methionine</name>
        <dbReference type="ChEBI" id="CHEBI:59789"/>
    </ligand>
</feature>
<evidence type="ECO:0000256" key="3">
    <source>
        <dbReference type="ARBA" id="ARBA00022603"/>
    </source>
</evidence>
<keyword evidence="9" id="KW-1185">Reference proteome</keyword>
<keyword evidence="6 7" id="KW-0819">tRNA processing</keyword>
<dbReference type="PANTHER" id="PTHR23417">
    <property type="entry name" value="3-DEOXY-D-MANNO-OCTULOSONIC-ACID TRANSFERASE/TRNA GUANINE-N 7 - -METHYLTRANSFERASE"/>
    <property type="match status" value="1"/>
</dbReference>
<sequence length="309" mass="36810">MIYPEFELKPQFLNKFPLNWDEIFGNYGPIHVELGFGNGEYAAYYTSKNKNINYIGFELSITSMVKAQRKLKRNGIKNAKLILCDARFGVREFFSDDSIDKLIMNFPVPWYKNSQAHRRIIIKDFFNVLSVVLKYNGEFELVTDQEWYAIEAYENAKESGYFKVNDIEKNPKREFLTRYEKKWIRFNRDIFRLKVWKIKKGKITRLLRSEDDMPHAVGKITEQKVLELKGQVFKEDNKIFVVKNVYKEVNGDAYIFKIISSDDEFTQHYFLVLYPKEKMKWVLKLDSESNPYRTPAVKWSVKKIMEVLE</sequence>
<comment type="caution">
    <text evidence="7">Lacks conserved residue(s) required for the propagation of feature annotation.</text>
</comment>
<dbReference type="EC" id="2.1.1.33" evidence="7"/>
<dbReference type="InterPro" id="IPR003358">
    <property type="entry name" value="tRNA_(Gua-N-7)_MeTrfase_Trmb"/>
</dbReference>
<dbReference type="NCBIfam" id="TIGR00091">
    <property type="entry name" value="tRNA (guanosine(46)-N7)-methyltransferase TrmB"/>
    <property type="match status" value="1"/>
</dbReference>
<proteinExistence type="inferred from homology"/>
<dbReference type="SUPFAM" id="SSF53335">
    <property type="entry name" value="S-adenosyl-L-methionine-dependent methyltransferases"/>
    <property type="match status" value="1"/>
</dbReference>
<dbReference type="InterPro" id="IPR029063">
    <property type="entry name" value="SAM-dependent_MTases_sf"/>
</dbReference>
<dbReference type="PROSITE" id="PS51625">
    <property type="entry name" value="SAM_MT_TRMB"/>
    <property type="match status" value="1"/>
</dbReference>
<keyword evidence="5 7" id="KW-0949">S-adenosyl-L-methionine</keyword>
<comment type="function">
    <text evidence="2 7">Catalyzes the formation of N(7)-methylguanine at position 46 (m7G46) in tRNA.</text>
</comment>
<evidence type="ECO:0000256" key="2">
    <source>
        <dbReference type="ARBA" id="ARBA00003015"/>
    </source>
</evidence>
<evidence type="ECO:0000313" key="9">
    <source>
        <dbReference type="Proteomes" id="UP000242616"/>
    </source>
</evidence>
<evidence type="ECO:0000256" key="6">
    <source>
        <dbReference type="ARBA" id="ARBA00022694"/>
    </source>
</evidence>
<comment type="pathway">
    <text evidence="7">tRNA modification; N(7)-methylguanine-tRNA biosynthesis.</text>
</comment>
<keyword evidence="3 7" id="KW-0489">Methyltransferase</keyword>
<reference evidence="8 9" key="1">
    <citation type="submission" date="2015-06" db="EMBL/GenBank/DDBJ databases">
        <title>Genome sequencing of Thermotogales isolates from hydrothermal vents.</title>
        <authorList>
            <person name="Haverkamp T.H."/>
            <person name="Kublanov I.V."/>
            <person name="Nesbo C.L."/>
        </authorList>
    </citation>
    <scope>NUCLEOTIDE SEQUENCE [LARGE SCALE GENOMIC DNA]</scope>
    <source>
        <strain evidence="9">ik275mar</strain>
    </source>
</reference>
<dbReference type="EMBL" id="LBFC01000002">
    <property type="protein sequence ID" value="ONN28037.1"/>
    <property type="molecule type" value="Genomic_DNA"/>
</dbReference>
<dbReference type="Gene3D" id="3.40.50.150">
    <property type="entry name" value="Vaccinia Virus protein VP39"/>
    <property type="match status" value="1"/>
</dbReference>
<comment type="catalytic activity">
    <reaction evidence="1 7">
        <text>guanosine(46) in tRNA + S-adenosyl-L-methionine = N(7)-methylguanosine(46) in tRNA + S-adenosyl-L-homocysteine</text>
        <dbReference type="Rhea" id="RHEA:42708"/>
        <dbReference type="Rhea" id="RHEA-COMP:10188"/>
        <dbReference type="Rhea" id="RHEA-COMP:10189"/>
        <dbReference type="ChEBI" id="CHEBI:57856"/>
        <dbReference type="ChEBI" id="CHEBI:59789"/>
        <dbReference type="ChEBI" id="CHEBI:74269"/>
        <dbReference type="ChEBI" id="CHEBI:74480"/>
        <dbReference type="EC" id="2.1.1.33"/>
    </reaction>
</comment>